<dbReference type="AlphaFoldDB" id="A0A1V5ZQR4"/>
<name>A0A1V5ZQR4_9BACT</name>
<comment type="caution">
    <text evidence="2">The sequence shown here is derived from an EMBL/GenBank/DDBJ whole genome shotgun (WGS) entry which is preliminary data.</text>
</comment>
<organism evidence="2">
    <name type="scientific">candidate division CPR1 bacterium ADurb.Bin160</name>
    <dbReference type="NCBI Taxonomy" id="1852826"/>
    <lineage>
        <taxon>Bacteria</taxon>
        <taxon>candidate division CPR1</taxon>
    </lineage>
</organism>
<proteinExistence type="predicted"/>
<evidence type="ECO:0000256" key="1">
    <source>
        <dbReference type="SAM" id="Phobius"/>
    </source>
</evidence>
<feature type="transmembrane region" description="Helical" evidence="1">
    <location>
        <begin position="21"/>
        <end position="45"/>
    </location>
</feature>
<gene>
    <name evidence="2" type="ORF">BWY04_00275</name>
</gene>
<evidence type="ECO:0000313" key="2">
    <source>
        <dbReference type="EMBL" id="OQB42396.1"/>
    </source>
</evidence>
<protein>
    <submittedName>
        <fullName evidence="2">Uncharacterized protein</fullName>
    </submittedName>
</protein>
<sequence>MQKLFKCFQILFLKDLMIITITLFSIDLYIDVLQSIIIYIFWLLIKYFQKTVKHNFGIHPHIENMVFFLLLVEPLFLKQKA</sequence>
<keyword evidence="1" id="KW-1133">Transmembrane helix</keyword>
<reference evidence="2" key="1">
    <citation type="submission" date="2017-02" db="EMBL/GenBank/DDBJ databases">
        <title>Delving into the versatile metabolic prowess of the omnipresent phylum Bacteroidetes.</title>
        <authorList>
            <person name="Nobu M.K."/>
            <person name="Mei R."/>
            <person name="Narihiro T."/>
            <person name="Kuroda K."/>
            <person name="Liu W.-T."/>
        </authorList>
    </citation>
    <scope>NUCLEOTIDE SEQUENCE</scope>
    <source>
        <strain evidence="2">ADurb.Bin160</strain>
    </source>
</reference>
<dbReference type="Proteomes" id="UP000485621">
    <property type="component" value="Unassembled WGS sequence"/>
</dbReference>
<dbReference type="EMBL" id="MWDB01000003">
    <property type="protein sequence ID" value="OQB42396.1"/>
    <property type="molecule type" value="Genomic_DNA"/>
</dbReference>
<feature type="transmembrane region" description="Helical" evidence="1">
    <location>
        <begin position="57"/>
        <end position="77"/>
    </location>
</feature>
<keyword evidence="1" id="KW-0812">Transmembrane</keyword>
<keyword evidence="1" id="KW-0472">Membrane</keyword>
<accession>A0A1V5ZQR4</accession>